<dbReference type="AlphaFoldDB" id="A0A6B9G690"/>
<organism evidence="1 2">
    <name type="scientific">Pantoea cypripedii</name>
    <name type="common">Pectobacterium cypripedii</name>
    <name type="synonym">Erwinia cypripedii</name>
    <dbReference type="NCBI Taxonomy" id="55209"/>
    <lineage>
        <taxon>Bacteria</taxon>
        <taxon>Pseudomonadati</taxon>
        <taxon>Pseudomonadota</taxon>
        <taxon>Gammaproteobacteria</taxon>
        <taxon>Enterobacterales</taxon>
        <taxon>Erwiniaceae</taxon>
        <taxon>Pantoea</taxon>
    </lineage>
</organism>
<reference evidence="1 2" key="1">
    <citation type="submission" date="2017-11" db="EMBL/GenBank/DDBJ databases">
        <title>Genome sequence of Pantoea cypripedii NE1.</title>
        <authorList>
            <person name="Nascimento F.X."/>
        </authorList>
    </citation>
    <scope>NUCLEOTIDE SEQUENCE [LARGE SCALE GENOMIC DNA]</scope>
    <source>
        <strain evidence="1 2">NE1</strain>
    </source>
</reference>
<dbReference type="EMBL" id="CP024768">
    <property type="protein sequence ID" value="QGY29777.1"/>
    <property type="molecule type" value="Genomic_DNA"/>
</dbReference>
<evidence type="ECO:0000313" key="2">
    <source>
        <dbReference type="Proteomes" id="UP000502005"/>
    </source>
</evidence>
<gene>
    <name evidence="1" type="ORF">CUN67_12900</name>
</gene>
<accession>A0A6B9G690</accession>
<name>A0A6B9G690_PANCY</name>
<sequence>MSTSASTFLFAIAVGAGVVIGAFGNNLVKSNQISELKLTQANELKSISDKAAENLSKAIDGLNGVQASVAALDKKITGELTDALQENEALRRSVASGNSRVQLDAKAVTNCKPGTDSATSTGSMGDAAKINLTANAGQSVLDIRAGIISDQAKIDYLQGYIRSLQKAGVIAGDANSNPGEKK</sequence>
<evidence type="ECO:0000313" key="1">
    <source>
        <dbReference type="EMBL" id="QGY29777.1"/>
    </source>
</evidence>
<dbReference type="Pfam" id="PF03245">
    <property type="entry name" value="Phage_lysis"/>
    <property type="match status" value="1"/>
</dbReference>
<dbReference type="InterPro" id="IPR004929">
    <property type="entry name" value="I-spanin"/>
</dbReference>
<dbReference type="Proteomes" id="UP000502005">
    <property type="component" value="Chromosome"/>
</dbReference>
<dbReference type="GO" id="GO:0044659">
    <property type="term" value="P:viral release from host cell by cytolysis"/>
    <property type="evidence" value="ECO:0007669"/>
    <property type="project" value="InterPro"/>
</dbReference>
<proteinExistence type="predicted"/>
<protein>
    <submittedName>
        <fullName evidence="1">Lysis protein</fullName>
    </submittedName>
</protein>